<evidence type="ECO:0000256" key="7">
    <source>
        <dbReference type="ARBA" id="ARBA00022827"/>
    </source>
</evidence>
<organism evidence="17 18">
    <name type="scientific">Filobasidium floriforme</name>
    <dbReference type="NCBI Taxonomy" id="5210"/>
    <lineage>
        <taxon>Eukaryota</taxon>
        <taxon>Fungi</taxon>
        <taxon>Dikarya</taxon>
        <taxon>Basidiomycota</taxon>
        <taxon>Agaricomycotina</taxon>
        <taxon>Tremellomycetes</taxon>
        <taxon>Filobasidiales</taxon>
        <taxon>Filobasidiaceae</taxon>
        <taxon>Filobasidium</taxon>
    </lineage>
</organism>
<feature type="binding site" evidence="14">
    <location>
        <position position="219"/>
    </location>
    <ligand>
        <name>FAD</name>
        <dbReference type="ChEBI" id="CHEBI:57692"/>
    </ligand>
</feature>
<dbReference type="InterPro" id="IPR001834">
    <property type="entry name" value="CBR-like"/>
</dbReference>
<dbReference type="PRINTS" id="PR00406">
    <property type="entry name" value="CYTB5RDTASE"/>
</dbReference>
<keyword evidence="11" id="KW-0496">Mitochondrion</keyword>
<dbReference type="PRINTS" id="PR00371">
    <property type="entry name" value="FPNCR"/>
</dbReference>
<feature type="binding site" evidence="14">
    <location>
        <position position="226"/>
    </location>
    <ligand>
        <name>FAD</name>
        <dbReference type="ChEBI" id="CHEBI:57692"/>
    </ligand>
</feature>
<evidence type="ECO:0000256" key="6">
    <source>
        <dbReference type="ARBA" id="ARBA00022787"/>
    </source>
</evidence>
<evidence type="ECO:0000259" key="16">
    <source>
        <dbReference type="PROSITE" id="PS51384"/>
    </source>
</evidence>
<keyword evidence="7 14" id="KW-0274">FAD</keyword>
<dbReference type="InterPro" id="IPR001709">
    <property type="entry name" value="Flavoprot_Pyr_Nucl_cyt_Rdtase"/>
</dbReference>
<dbReference type="Gene3D" id="3.40.50.80">
    <property type="entry name" value="Nucleotide-binding domain of ferredoxin-NADP reductase (FNR) module"/>
    <property type="match status" value="1"/>
</dbReference>
<comment type="caution">
    <text evidence="17">The sequence shown here is derived from an EMBL/GenBank/DDBJ whole genome shotgun (WGS) entry which is preliminary data.</text>
</comment>
<keyword evidence="6" id="KW-1000">Mitochondrion outer membrane</keyword>
<evidence type="ECO:0000256" key="1">
    <source>
        <dbReference type="ARBA" id="ARBA00001974"/>
    </source>
</evidence>
<dbReference type="CDD" id="cd06183">
    <property type="entry name" value="cyt_b5_reduct_like"/>
    <property type="match status" value="1"/>
</dbReference>
<evidence type="ECO:0000256" key="12">
    <source>
        <dbReference type="ARBA" id="ARBA00023136"/>
    </source>
</evidence>
<name>A0A8K0JNY5_9TREE</name>
<feature type="binding site" evidence="14">
    <location>
        <position position="227"/>
    </location>
    <ligand>
        <name>FAD</name>
        <dbReference type="ChEBI" id="CHEBI:57692"/>
    </ligand>
</feature>
<feature type="domain" description="FAD-binding FR-type" evidence="16">
    <location>
        <begin position="141"/>
        <end position="251"/>
    </location>
</feature>
<evidence type="ECO:0000256" key="8">
    <source>
        <dbReference type="ARBA" id="ARBA00022989"/>
    </source>
</evidence>
<evidence type="ECO:0000313" key="17">
    <source>
        <dbReference type="EMBL" id="KAG7562799.1"/>
    </source>
</evidence>
<accession>A0A8K0JNY5</accession>
<dbReference type="SUPFAM" id="SSF63380">
    <property type="entry name" value="Riboflavin synthase domain-like"/>
    <property type="match status" value="1"/>
</dbReference>
<evidence type="ECO:0000256" key="9">
    <source>
        <dbReference type="ARBA" id="ARBA00023002"/>
    </source>
</evidence>
<keyword evidence="9 15" id="KW-0560">Oxidoreductase</keyword>
<dbReference type="InterPro" id="IPR001433">
    <property type="entry name" value="OxRdtase_FAD/NAD-bd"/>
</dbReference>
<feature type="binding site" evidence="14">
    <location>
        <position position="202"/>
    </location>
    <ligand>
        <name>FAD</name>
        <dbReference type="ChEBI" id="CHEBI:57692"/>
    </ligand>
</feature>
<dbReference type="GO" id="GO:0090524">
    <property type="term" value="F:cytochrome-b5 reductase activity, acting on NADH"/>
    <property type="evidence" value="ECO:0007669"/>
    <property type="project" value="UniProtKB-EC"/>
</dbReference>
<dbReference type="Pfam" id="PF00970">
    <property type="entry name" value="FAD_binding_6"/>
    <property type="match status" value="1"/>
</dbReference>
<dbReference type="Gene3D" id="2.40.30.10">
    <property type="entry name" value="Translation factors"/>
    <property type="match status" value="1"/>
</dbReference>
<comment type="cofactor">
    <cofactor evidence="1 14 15">
        <name>FAD</name>
        <dbReference type="ChEBI" id="CHEBI:57692"/>
    </cofactor>
</comment>
<evidence type="ECO:0000256" key="13">
    <source>
        <dbReference type="ARBA" id="ARBA00047682"/>
    </source>
</evidence>
<dbReference type="PROSITE" id="PS51384">
    <property type="entry name" value="FAD_FR"/>
    <property type="match status" value="1"/>
</dbReference>
<dbReference type="EMBL" id="JABELV010000025">
    <property type="protein sequence ID" value="KAG7562799.1"/>
    <property type="molecule type" value="Genomic_DNA"/>
</dbReference>
<keyword evidence="12" id="KW-0472">Membrane</keyword>
<dbReference type="GO" id="GO:0005741">
    <property type="term" value="C:mitochondrial outer membrane"/>
    <property type="evidence" value="ECO:0007669"/>
    <property type="project" value="UniProtKB-SubCell"/>
</dbReference>
<feature type="binding site" evidence="14">
    <location>
        <position position="200"/>
    </location>
    <ligand>
        <name>FAD</name>
        <dbReference type="ChEBI" id="CHEBI:57692"/>
    </ligand>
</feature>
<dbReference type="InterPro" id="IPR017927">
    <property type="entry name" value="FAD-bd_FR_type"/>
</dbReference>
<gene>
    <name evidence="17" type="ORF">FFLO_01754</name>
</gene>
<keyword evidence="8" id="KW-1133">Transmembrane helix</keyword>
<evidence type="ECO:0000256" key="2">
    <source>
        <dbReference type="ARBA" id="ARBA00004572"/>
    </source>
</evidence>
<evidence type="ECO:0000256" key="5">
    <source>
        <dbReference type="ARBA" id="ARBA00022692"/>
    </source>
</evidence>
<feature type="binding site" evidence="14">
    <location>
        <position position="217"/>
    </location>
    <ligand>
        <name>FAD</name>
        <dbReference type="ChEBI" id="CHEBI:57692"/>
    </ligand>
</feature>
<comment type="catalytic activity">
    <reaction evidence="13 15">
        <text>2 Fe(III)-[cytochrome b5] + NADH = 2 Fe(II)-[cytochrome b5] + NAD(+) + H(+)</text>
        <dbReference type="Rhea" id="RHEA:46680"/>
        <dbReference type="Rhea" id="RHEA-COMP:10438"/>
        <dbReference type="Rhea" id="RHEA-COMP:10439"/>
        <dbReference type="ChEBI" id="CHEBI:15378"/>
        <dbReference type="ChEBI" id="CHEBI:29033"/>
        <dbReference type="ChEBI" id="CHEBI:29034"/>
        <dbReference type="ChEBI" id="CHEBI:57540"/>
        <dbReference type="ChEBI" id="CHEBI:57945"/>
        <dbReference type="EC" id="1.6.2.2"/>
    </reaction>
</comment>
<evidence type="ECO:0000256" key="11">
    <source>
        <dbReference type="ARBA" id="ARBA00023128"/>
    </source>
</evidence>
<protein>
    <recommendedName>
        <fullName evidence="15">NADH-cytochrome b5 reductase</fullName>
        <ecNumber evidence="15">1.6.2.2</ecNumber>
    </recommendedName>
</protein>
<dbReference type="Pfam" id="PF00175">
    <property type="entry name" value="NAD_binding_1"/>
    <property type="match status" value="1"/>
</dbReference>
<dbReference type="InterPro" id="IPR017938">
    <property type="entry name" value="Riboflavin_synthase-like_b-brl"/>
</dbReference>
<feature type="binding site" evidence="14">
    <location>
        <position position="268"/>
    </location>
    <ligand>
        <name>FAD</name>
        <dbReference type="ChEBI" id="CHEBI:57692"/>
    </ligand>
</feature>
<keyword evidence="10 15" id="KW-0520">NAD</keyword>
<feature type="binding site" evidence="14">
    <location>
        <position position="225"/>
    </location>
    <ligand>
        <name>FAD</name>
        <dbReference type="ChEBI" id="CHEBI:57692"/>
    </ligand>
</feature>
<reference evidence="17" key="1">
    <citation type="submission" date="2020-04" db="EMBL/GenBank/DDBJ databases">
        <title>Analysis of mating type loci in Filobasidium floriforme.</title>
        <authorList>
            <person name="Nowrousian M."/>
        </authorList>
    </citation>
    <scope>NUCLEOTIDE SEQUENCE</scope>
    <source>
        <strain evidence="17">CBS 6242</strain>
    </source>
</reference>
<dbReference type="FunFam" id="3.40.50.80:FF:000009">
    <property type="entry name" value="NADH-cytochrome b5 reductase"/>
    <property type="match status" value="1"/>
</dbReference>
<dbReference type="InterPro" id="IPR039261">
    <property type="entry name" value="FNR_nucleotide-bd"/>
</dbReference>
<dbReference type="Proteomes" id="UP000812966">
    <property type="component" value="Unassembled WGS sequence"/>
</dbReference>
<dbReference type="AlphaFoldDB" id="A0A8K0JNY5"/>
<dbReference type="InterPro" id="IPR008333">
    <property type="entry name" value="Cbr1-like_FAD-bd_dom"/>
</dbReference>
<keyword evidence="18" id="KW-1185">Reference proteome</keyword>
<dbReference type="EC" id="1.6.2.2" evidence="15"/>
<dbReference type="FunFam" id="2.40.30.10:FF:000069">
    <property type="entry name" value="NADH-cytochrome b5 reductase"/>
    <property type="match status" value="1"/>
</dbReference>
<evidence type="ECO:0000313" key="18">
    <source>
        <dbReference type="Proteomes" id="UP000812966"/>
    </source>
</evidence>
<evidence type="ECO:0000256" key="4">
    <source>
        <dbReference type="ARBA" id="ARBA00022630"/>
    </source>
</evidence>
<dbReference type="PANTHER" id="PTHR19370">
    <property type="entry name" value="NADH-CYTOCHROME B5 REDUCTASE"/>
    <property type="match status" value="1"/>
</dbReference>
<comment type="similarity">
    <text evidence="3 15">Belongs to the flavoprotein pyridine nucleotide cytochrome reductase family.</text>
</comment>
<keyword evidence="5" id="KW-0812">Transmembrane</keyword>
<evidence type="ECO:0000256" key="10">
    <source>
        <dbReference type="ARBA" id="ARBA00023027"/>
    </source>
</evidence>
<evidence type="ECO:0000256" key="3">
    <source>
        <dbReference type="ARBA" id="ARBA00006105"/>
    </source>
</evidence>
<sequence length="399" mass="43298">MFRSRTAPLAKQFAGAQRQVLSRRGYASPDAGGGGNMPLVLGLAGLAGLGGYVYLQRNPSTQAAISANKNEALGRAEDAADSLKGKAQAGAAALSANANEAIGRSKDKAQEVKDDVKGPFDEERKAMGNPGAAPVEALIKNSWVDFKLEKVEPYNHNTKIYTFSFPDSESIAGGKAASALLTKASDPQALLDDKGKPVIRPYTPISHSDEKGNLRLLVKEYPTGKMSKHIANLKPGETLAFKGPIQKYEYKPNEFAHGVTIGGGSGITPMYQMISHSLSLPEDKTKWTLIFANVTEKDILLREEWDRLAKQHPDRFKAVYTLDNPPFMLWKGEKGFVTKEMISKYLPSDHNEKANTKFFVCGPPGQYAAVCGPKDGMKQGEIKGALGELGYTNDNVFKF</sequence>
<evidence type="ECO:0000256" key="15">
    <source>
        <dbReference type="RuleBase" id="RU361226"/>
    </source>
</evidence>
<dbReference type="SUPFAM" id="SSF52343">
    <property type="entry name" value="Ferredoxin reductase-like, C-terminal NADP-linked domain"/>
    <property type="match status" value="1"/>
</dbReference>
<comment type="subcellular location">
    <subcellularLocation>
        <location evidence="2">Mitochondrion outer membrane</location>
        <topology evidence="2">Single-pass membrane protein</topology>
    </subcellularLocation>
</comment>
<keyword evidence="4 14" id="KW-0285">Flavoprotein</keyword>
<feature type="binding site" evidence="14">
    <location>
        <position position="201"/>
    </location>
    <ligand>
        <name>FAD</name>
        <dbReference type="ChEBI" id="CHEBI:57692"/>
    </ligand>
</feature>
<dbReference type="PANTHER" id="PTHR19370:SF171">
    <property type="entry name" value="NADH-CYTOCHROME B5 REDUCTASE 2"/>
    <property type="match status" value="1"/>
</dbReference>
<evidence type="ECO:0000256" key="14">
    <source>
        <dbReference type="PIRSR" id="PIRSR601834-1"/>
    </source>
</evidence>
<proteinExistence type="inferred from homology"/>